<keyword evidence="3" id="KW-1185">Reference proteome</keyword>
<name>A0A8S0UK60_OLEEU</name>
<protein>
    <recommendedName>
        <fullName evidence="4">Aminotransferase-like plant mobile domain-containing protein</fullName>
    </recommendedName>
</protein>
<accession>A0A8S0UK60</accession>
<proteinExistence type="predicted"/>
<reference evidence="2 3" key="1">
    <citation type="submission" date="2019-12" db="EMBL/GenBank/DDBJ databases">
        <authorList>
            <person name="Alioto T."/>
            <person name="Alioto T."/>
            <person name="Gomez Garrido J."/>
        </authorList>
    </citation>
    <scope>NUCLEOTIDE SEQUENCE [LARGE SCALE GENOMIC DNA]</scope>
</reference>
<feature type="region of interest" description="Disordered" evidence="1">
    <location>
        <begin position="208"/>
        <end position="257"/>
    </location>
</feature>
<dbReference type="Gramene" id="OE9A096593T1">
    <property type="protein sequence ID" value="OE9A096593C1"/>
    <property type="gene ID" value="OE9A096593"/>
</dbReference>
<evidence type="ECO:0008006" key="4">
    <source>
        <dbReference type="Google" id="ProtNLM"/>
    </source>
</evidence>
<evidence type="ECO:0000313" key="3">
    <source>
        <dbReference type="Proteomes" id="UP000594638"/>
    </source>
</evidence>
<organism evidence="2 3">
    <name type="scientific">Olea europaea subsp. europaea</name>
    <dbReference type="NCBI Taxonomy" id="158383"/>
    <lineage>
        <taxon>Eukaryota</taxon>
        <taxon>Viridiplantae</taxon>
        <taxon>Streptophyta</taxon>
        <taxon>Embryophyta</taxon>
        <taxon>Tracheophyta</taxon>
        <taxon>Spermatophyta</taxon>
        <taxon>Magnoliopsida</taxon>
        <taxon>eudicotyledons</taxon>
        <taxon>Gunneridae</taxon>
        <taxon>Pentapetalae</taxon>
        <taxon>asterids</taxon>
        <taxon>lamiids</taxon>
        <taxon>Lamiales</taxon>
        <taxon>Oleaceae</taxon>
        <taxon>Oleeae</taxon>
        <taxon>Olea</taxon>
    </lineage>
</organism>
<comment type="caution">
    <text evidence="2">The sequence shown here is derived from an EMBL/GenBank/DDBJ whole genome shotgun (WGS) entry which is preliminary data.</text>
</comment>
<dbReference type="AlphaFoldDB" id="A0A8S0UK60"/>
<feature type="region of interest" description="Disordered" evidence="1">
    <location>
        <begin position="167"/>
        <end position="186"/>
    </location>
</feature>
<dbReference type="Proteomes" id="UP000594638">
    <property type="component" value="Unassembled WGS sequence"/>
</dbReference>
<evidence type="ECO:0000256" key="1">
    <source>
        <dbReference type="SAM" id="MobiDB-lite"/>
    </source>
</evidence>
<evidence type="ECO:0000313" key="2">
    <source>
        <dbReference type="EMBL" id="CAA3016078.1"/>
    </source>
</evidence>
<sequence length="505" mass="57405">MPDLDLVEALLDHDVALISILYFITAYLFPRDYKKVVDHYLFTLVENFPTLNSFSWGKLLSDVTLSSLKDGLSRRTTHYRLQGMLVAFQAWIYETFPGLDEVIVTKISTTHPRIKNWFANEQPSASKLEEPDCFKKPNMQICDLVPSEAEMAMPYMDGVQYNKTNQPEFSCGSYRRKNRKRKSANPACMSGEYVPLVMDIGVGPAHVADDDDDFVDPPRRCEVTSHQETSNAAEGPSAPQHSPNEPQYHGTERSDQTKKIMQEQIKCDMTEIRTNMQFLSESVTAMISSTMDEILRLFNDRKGRHVKEFGDTEATVVGGEESHVVEEVYKIDEEPVVDRKGKGKVDPTDDATFECSLQPPSFDLEESPTSEPPSELPMKRVSRPTRILCSPFVAGAGKLFRHDDNIIVFGSYKDNVEEGDKSTFLGWFQRGYKPKNRHEYFLPFLQSIAHMVTVNCSYISGFRKKFNEHDDVIKPAFVIGSYPVGNKTWFHQLVDPETSLNSGVW</sequence>
<gene>
    <name evidence="2" type="ORF">OLEA9_A096593</name>
</gene>
<feature type="compositionally biased region" description="Basic residues" evidence="1">
    <location>
        <begin position="174"/>
        <end position="183"/>
    </location>
</feature>
<dbReference type="EMBL" id="CACTIH010007590">
    <property type="protein sequence ID" value="CAA3016078.1"/>
    <property type="molecule type" value="Genomic_DNA"/>
</dbReference>
<dbReference type="PANTHER" id="PTHR48449">
    <property type="entry name" value="DUF1985 DOMAIN-CONTAINING PROTEIN"/>
    <property type="match status" value="1"/>
</dbReference>
<feature type="compositionally biased region" description="Basic and acidic residues" evidence="1">
    <location>
        <begin position="216"/>
        <end position="225"/>
    </location>
</feature>
<dbReference type="PANTHER" id="PTHR48449:SF1">
    <property type="entry name" value="DUF1985 DOMAIN-CONTAINING PROTEIN"/>
    <property type="match status" value="1"/>
</dbReference>
<feature type="region of interest" description="Disordered" evidence="1">
    <location>
        <begin position="358"/>
        <end position="380"/>
    </location>
</feature>
<dbReference type="OrthoDB" id="1930729at2759"/>